<dbReference type="InterPro" id="IPR051606">
    <property type="entry name" value="Polyketide_Oxido-like"/>
</dbReference>
<evidence type="ECO:0000313" key="2">
    <source>
        <dbReference type="EMBL" id="SHH96980.1"/>
    </source>
</evidence>
<dbReference type="OrthoDB" id="9790734at2"/>
<dbReference type="AlphaFoldDB" id="A0A1M5XAX7"/>
<dbReference type="RefSeq" id="WP_073142620.1">
    <property type="nucleotide sequence ID" value="NZ_FQWQ01000006.1"/>
</dbReference>
<sequence>MDSILIFGATGGTGREAVIQALEGGFAVTAVVRNPAGFTLRHDALTIVKGDVLQLSSFEKEMVGKVAVVSCLGVGRDFKPTTVYSKGMENILTAMHQANVTRLICLSASALYTYKEMGFFIRLLAKQVVQRILKKPFADLRIMEKTVLASAVDWSIIRPPMLKDKPLTGKYRVAVGTHLAKPFSINRADLAHYMLRIVNDVRTFRSIIDIAY</sequence>
<dbReference type="Pfam" id="PF13460">
    <property type="entry name" value="NAD_binding_10"/>
    <property type="match status" value="1"/>
</dbReference>
<protein>
    <submittedName>
        <fullName evidence="2">Putative NADH-flavin reductase</fullName>
    </submittedName>
</protein>
<dbReference type="Gene3D" id="3.40.50.720">
    <property type="entry name" value="NAD(P)-binding Rossmann-like Domain"/>
    <property type="match status" value="1"/>
</dbReference>
<proteinExistence type="predicted"/>
<dbReference type="InterPro" id="IPR016040">
    <property type="entry name" value="NAD(P)-bd_dom"/>
</dbReference>
<dbReference type="SUPFAM" id="SSF51735">
    <property type="entry name" value="NAD(P)-binding Rossmann-fold domains"/>
    <property type="match status" value="1"/>
</dbReference>
<reference evidence="2 3" key="1">
    <citation type="submission" date="2016-11" db="EMBL/GenBank/DDBJ databases">
        <authorList>
            <person name="Jaros S."/>
            <person name="Januszkiewicz K."/>
            <person name="Wedrychowicz H."/>
        </authorList>
    </citation>
    <scope>NUCLEOTIDE SEQUENCE [LARGE SCALE GENOMIC DNA]</scope>
    <source>
        <strain evidence="2 3">DSM 24574</strain>
    </source>
</reference>
<evidence type="ECO:0000313" key="3">
    <source>
        <dbReference type="Proteomes" id="UP000184212"/>
    </source>
</evidence>
<organism evidence="2 3">
    <name type="scientific">Chryseolinea serpens</name>
    <dbReference type="NCBI Taxonomy" id="947013"/>
    <lineage>
        <taxon>Bacteria</taxon>
        <taxon>Pseudomonadati</taxon>
        <taxon>Bacteroidota</taxon>
        <taxon>Cytophagia</taxon>
        <taxon>Cytophagales</taxon>
        <taxon>Fulvivirgaceae</taxon>
        <taxon>Chryseolinea</taxon>
    </lineage>
</organism>
<feature type="domain" description="NAD(P)-binding" evidence="1">
    <location>
        <begin position="8"/>
        <end position="200"/>
    </location>
</feature>
<dbReference type="GO" id="GO:0004074">
    <property type="term" value="F:biliverdin reductase [NAD(P)H] activity"/>
    <property type="evidence" value="ECO:0007669"/>
    <property type="project" value="TreeGrafter"/>
</dbReference>
<dbReference type="PANTHER" id="PTHR43355">
    <property type="entry name" value="FLAVIN REDUCTASE (NADPH)"/>
    <property type="match status" value="1"/>
</dbReference>
<evidence type="ECO:0000259" key="1">
    <source>
        <dbReference type="Pfam" id="PF13460"/>
    </source>
</evidence>
<dbReference type="CDD" id="cd05244">
    <property type="entry name" value="BVR-B_like_SDR_a"/>
    <property type="match status" value="1"/>
</dbReference>
<dbReference type="InterPro" id="IPR036291">
    <property type="entry name" value="NAD(P)-bd_dom_sf"/>
</dbReference>
<accession>A0A1M5XAX7</accession>
<dbReference type="GO" id="GO:0042602">
    <property type="term" value="F:riboflavin reductase (NADPH) activity"/>
    <property type="evidence" value="ECO:0007669"/>
    <property type="project" value="TreeGrafter"/>
</dbReference>
<name>A0A1M5XAX7_9BACT</name>
<dbReference type="PANTHER" id="PTHR43355:SF2">
    <property type="entry name" value="FLAVIN REDUCTASE (NADPH)"/>
    <property type="match status" value="1"/>
</dbReference>
<dbReference type="STRING" id="947013.SAMN04488109_6335"/>
<dbReference type="EMBL" id="FQWQ01000006">
    <property type="protein sequence ID" value="SHH96980.1"/>
    <property type="molecule type" value="Genomic_DNA"/>
</dbReference>
<gene>
    <name evidence="2" type="ORF">SAMN04488109_6335</name>
</gene>
<dbReference type="Proteomes" id="UP000184212">
    <property type="component" value="Unassembled WGS sequence"/>
</dbReference>
<keyword evidence="3" id="KW-1185">Reference proteome</keyword>